<accession>A0A7J0CXY4</accession>
<dbReference type="Gene3D" id="3.30.70.270">
    <property type="match status" value="1"/>
</dbReference>
<name>A0A7J0CXY4_STRMI</name>
<reference evidence="3 4" key="1">
    <citation type="submission" date="2020-05" db="EMBL/GenBank/DDBJ databases">
        <title>Whole genome shotgun sequence of Streptomyces microflavus NBRC 13062.</title>
        <authorList>
            <person name="Komaki H."/>
            <person name="Tamura T."/>
        </authorList>
    </citation>
    <scope>NUCLEOTIDE SEQUENCE [LARGE SCALE GENOMIC DNA]</scope>
    <source>
        <strain evidence="3 4">NBRC 13062</strain>
    </source>
</reference>
<dbReference type="PANTHER" id="PTHR44757">
    <property type="entry name" value="DIGUANYLATE CYCLASE DGCP"/>
    <property type="match status" value="1"/>
</dbReference>
<proteinExistence type="predicted"/>
<dbReference type="PROSITE" id="PS50883">
    <property type="entry name" value="EAL"/>
    <property type="match status" value="1"/>
</dbReference>
<dbReference type="EMBL" id="BLWD01000001">
    <property type="protein sequence ID" value="GFN07390.1"/>
    <property type="molecule type" value="Genomic_DNA"/>
</dbReference>
<sequence length="107" mass="11513">MRNADLAMYRAKAGGKDRVELYAPQMQADVVRRSELATRLRTALREGEFALLHQPVVHLASGSVAAVAAQARWRSAQGILFTPPSSSGSPATTTAPPSWAAGSWRRP</sequence>
<gene>
    <name evidence="3" type="ORF">Smic_59460</name>
</gene>
<protein>
    <recommendedName>
        <fullName evidence="2">EAL domain-containing protein</fullName>
    </recommendedName>
</protein>
<dbReference type="InterPro" id="IPR001633">
    <property type="entry name" value="EAL_dom"/>
</dbReference>
<dbReference type="SUPFAM" id="SSF141868">
    <property type="entry name" value="EAL domain-like"/>
    <property type="match status" value="1"/>
</dbReference>
<evidence type="ECO:0000313" key="4">
    <source>
        <dbReference type="Proteomes" id="UP000498740"/>
    </source>
</evidence>
<dbReference type="Gene3D" id="3.20.20.450">
    <property type="entry name" value="EAL domain"/>
    <property type="match status" value="1"/>
</dbReference>
<evidence type="ECO:0000259" key="2">
    <source>
        <dbReference type="PROSITE" id="PS50883"/>
    </source>
</evidence>
<dbReference type="InterPro" id="IPR043128">
    <property type="entry name" value="Rev_trsase/Diguanyl_cyclase"/>
</dbReference>
<dbReference type="PANTHER" id="PTHR44757:SF2">
    <property type="entry name" value="BIOFILM ARCHITECTURE MAINTENANCE PROTEIN MBAA"/>
    <property type="match status" value="1"/>
</dbReference>
<dbReference type="Proteomes" id="UP000498740">
    <property type="component" value="Unassembled WGS sequence"/>
</dbReference>
<dbReference type="AlphaFoldDB" id="A0A7J0CXY4"/>
<dbReference type="InterPro" id="IPR052155">
    <property type="entry name" value="Biofilm_reg_signaling"/>
</dbReference>
<evidence type="ECO:0000256" key="1">
    <source>
        <dbReference type="SAM" id="MobiDB-lite"/>
    </source>
</evidence>
<organism evidence="3 4">
    <name type="scientific">Streptomyces microflavus</name>
    <name type="common">Streptomyces lipmanii</name>
    <dbReference type="NCBI Taxonomy" id="1919"/>
    <lineage>
        <taxon>Bacteria</taxon>
        <taxon>Bacillati</taxon>
        <taxon>Actinomycetota</taxon>
        <taxon>Actinomycetes</taxon>
        <taxon>Kitasatosporales</taxon>
        <taxon>Streptomycetaceae</taxon>
        <taxon>Streptomyces</taxon>
    </lineage>
</organism>
<evidence type="ECO:0000313" key="3">
    <source>
        <dbReference type="EMBL" id="GFN07390.1"/>
    </source>
</evidence>
<comment type="caution">
    <text evidence="3">The sequence shown here is derived from an EMBL/GenBank/DDBJ whole genome shotgun (WGS) entry which is preliminary data.</text>
</comment>
<feature type="region of interest" description="Disordered" evidence="1">
    <location>
        <begin position="80"/>
        <end position="107"/>
    </location>
</feature>
<dbReference type="InterPro" id="IPR035919">
    <property type="entry name" value="EAL_sf"/>
</dbReference>
<feature type="domain" description="EAL" evidence="2">
    <location>
        <begin position="33"/>
        <end position="107"/>
    </location>
</feature>